<dbReference type="SUPFAM" id="SSF52540">
    <property type="entry name" value="P-loop containing nucleoside triphosphate hydrolases"/>
    <property type="match status" value="2"/>
</dbReference>
<dbReference type="OrthoDB" id="9764035at2"/>
<sequence>MALIIAGERSGVGKTTITLTLLAFLCKRYNKVQSFKVGPDYIDPMFHKYVTGRACRNLDPILTSETYVKQCFARHIQDVNYALVEGVMGLFDGVGRITPFSKKINEIGEEGYSGNKEEVFTKSPIFISFASTAHIAKLLNLPVVLVIDCSRLSGSVAAIVYGYCSFDPSIKIAGLILNRVGSDRHLSLLKNALEPLQIPIFGILRRQDNIAIPDRHLGLIPTSELPQMDTLIEKLVLLGETCFDWQRLLPLLEVGNGERVIGKGTGRREQGEGTREKGEQKTEDFVFDQLPITDYQLPHQPKARAFNNPPIKIAFERSKLNTTHAENAPRVAIAWDKAFNFYYQENIELLEEFGAELVFWSPLQDTELPKNIQGMYFGGGFPEVFASQLAANVDVLLSVKTAIFSGIPTIAECGGLMYLCEQIIDFAGQSWSMVGALPTTTVMDKRLSLGYRRAVALQDTILVSKGKVVCGHEFHRSHLRVSPEKSLWQTYRYDLEEFTGDEGWVFPANLHASYVHLHWGATPEIPQRFLECCFNSMFI</sequence>
<dbReference type="InterPro" id="IPR011698">
    <property type="entry name" value="GATase_3"/>
</dbReference>
<dbReference type="RefSeq" id="WP_027842507.1">
    <property type="nucleotide sequence ID" value="NZ_LMTZ01000013.1"/>
</dbReference>
<dbReference type="HAMAP" id="MF_00027">
    <property type="entry name" value="CobB_CbiA"/>
    <property type="match status" value="1"/>
</dbReference>
<comment type="function">
    <text evidence="7">Catalyzes the ATP-dependent amidation of the two carboxylate groups at positions a and c of cobyrinate, using either L-glutamine or ammonia as the nitrogen source.</text>
</comment>
<evidence type="ECO:0000256" key="3">
    <source>
        <dbReference type="ARBA" id="ARBA00022741"/>
    </source>
</evidence>
<dbReference type="Pfam" id="PF01656">
    <property type="entry name" value="CbiA"/>
    <property type="match status" value="1"/>
</dbReference>
<gene>
    <name evidence="7" type="primary">cbiA</name>
    <name evidence="10" type="ORF">BC008_30930</name>
    <name evidence="11" type="ORF">BC008_35920</name>
</gene>
<dbReference type="CDD" id="cd05388">
    <property type="entry name" value="CobB_N"/>
    <property type="match status" value="1"/>
</dbReference>
<comment type="domain">
    <text evidence="7">Comprises of two domains. The C-terminal domain contains the binding site for glutamine and catalyzes the hydrolysis of this substrate to glutamate and ammonia. The N-terminal domain is anticipated to bind ATP and cobyrinate and catalyzes the ultimate synthesis of the diamide product. The ammonia produced via the glutaminase domain is probably translocated to the adjacent domain via a molecular tunnel, where it reacts with an activated intermediate.</text>
</comment>
<evidence type="ECO:0000256" key="1">
    <source>
        <dbReference type="ARBA" id="ARBA00001946"/>
    </source>
</evidence>
<evidence type="ECO:0000256" key="6">
    <source>
        <dbReference type="ARBA" id="ARBA00022962"/>
    </source>
</evidence>
<evidence type="ECO:0000313" key="11">
    <source>
        <dbReference type="EMBL" id="KST69753.1"/>
    </source>
</evidence>
<dbReference type="GO" id="GO:0009236">
    <property type="term" value="P:cobalamin biosynthetic process"/>
    <property type="evidence" value="ECO:0007669"/>
    <property type="project" value="UniProtKB-UniRule"/>
</dbReference>
<dbReference type="CDD" id="cd03130">
    <property type="entry name" value="GATase1_CobB"/>
    <property type="match status" value="1"/>
</dbReference>
<dbReference type="Gene3D" id="3.40.50.300">
    <property type="entry name" value="P-loop containing nucleotide triphosphate hydrolases"/>
    <property type="match status" value="1"/>
</dbReference>
<comment type="cofactor">
    <cofactor evidence="1 7">
        <name>Mg(2+)</name>
        <dbReference type="ChEBI" id="CHEBI:18420"/>
    </cofactor>
</comment>
<dbReference type="GO" id="GO:0005524">
    <property type="term" value="F:ATP binding"/>
    <property type="evidence" value="ECO:0007669"/>
    <property type="project" value="UniProtKB-UniRule"/>
</dbReference>
<protein>
    <recommendedName>
        <fullName evidence="7">Cobyrinate a,c-diamide synthase</fullName>
        <ecNumber evidence="7">6.3.5.11</ecNumber>
    </recommendedName>
    <alternativeName>
        <fullName evidence="7">Cobyrinic acid a,c-diamide synthetase</fullName>
    </alternativeName>
</protein>
<feature type="domain" description="CobQ/CobB/MinD/ParA nucleotide binding" evidence="8">
    <location>
        <begin position="3"/>
        <end position="216"/>
    </location>
</feature>
<comment type="caution">
    <text evidence="10">The sequence shown here is derived from an EMBL/GenBank/DDBJ whole genome shotgun (WGS) entry which is preliminary data.</text>
</comment>
<reference evidence="10 12" key="1">
    <citation type="journal article" date="2015" name="Genome Announc.">
        <title>Draft Genome of the Euendolithic (true boring) Cyanobacterium Mastigocoleus testarum strain BC008.</title>
        <authorList>
            <person name="Guida B.S."/>
            <person name="Garcia-Pichel F."/>
        </authorList>
    </citation>
    <scope>NUCLEOTIDE SEQUENCE [LARGE SCALE GENOMIC DNA]</scope>
    <source>
        <strain evidence="10 12">BC008</strain>
    </source>
</reference>
<evidence type="ECO:0000256" key="7">
    <source>
        <dbReference type="HAMAP-Rule" id="MF_00027"/>
    </source>
</evidence>
<evidence type="ECO:0000256" key="5">
    <source>
        <dbReference type="ARBA" id="ARBA00022842"/>
    </source>
</evidence>
<dbReference type="Proteomes" id="UP000053372">
    <property type="component" value="Unassembled WGS sequence"/>
</dbReference>
<comment type="miscellaneous">
    <text evidence="7">The a and c carboxylates of cobyrinate are activated for nucleophilic attack via formation of a phosphorylated intermediate by ATP. CbiA catalyzes first the amidation of the c-carboxylate, and then that of the a-carboxylate.</text>
</comment>
<organism evidence="10 12">
    <name type="scientific">Mastigocoleus testarum BC008</name>
    <dbReference type="NCBI Taxonomy" id="371196"/>
    <lineage>
        <taxon>Bacteria</taxon>
        <taxon>Bacillati</taxon>
        <taxon>Cyanobacteriota</taxon>
        <taxon>Cyanophyceae</taxon>
        <taxon>Nostocales</taxon>
        <taxon>Hapalosiphonaceae</taxon>
        <taxon>Mastigocoleus</taxon>
    </lineage>
</organism>
<comment type="catalytic activity">
    <reaction evidence="7">
        <text>cob(II)yrinate + 2 L-glutamine + 2 ATP + 2 H2O = cob(II)yrinate a,c diamide + 2 L-glutamate + 2 ADP + 2 phosphate + 2 H(+)</text>
        <dbReference type="Rhea" id="RHEA:26289"/>
        <dbReference type="ChEBI" id="CHEBI:15377"/>
        <dbReference type="ChEBI" id="CHEBI:15378"/>
        <dbReference type="ChEBI" id="CHEBI:29985"/>
        <dbReference type="ChEBI" id="CHEBI:30616"/>
        <dbReference type="ChEBI" id="CHEBI:43474"/>
        <dbReference type="ChEBI" id="CHEBI:58359"/>
        <dbReference type="ChEBI" id="CHEBI:58537"/>
        <dbReference type="ChEBI" id="CHEBI:58894"/>
        <dbReference type="ChEBI" id="CHEBI:456216"/>
        <dbReference type="EC" id="6.3.5.11"/>
    </reaction>
</comment>
<keyword evidence="7" id="KW-0169">Cobalamin biosynthesis</keyword>
<dbReference type="InterPro" id="IPR004484">
    <property type="entry name" value="CbiA/CobB_synth"/>
</dbReference>
<dbReference type="EC" id="6.3.5.11" evidence="7"/>
<proteinExistence type="inferred from homology"/>
<keyword evidence="4 7" id="KW-0067">ATP-binding</keyword>
<dbReference type="PROSITE" id="PS51274">
    <property type="entry name" value="GATASE_COBBQ"/>
    <property type="match status" value="1"/>
</dbReference>
<dbReference type="EMBL" id="LMTZ01000086">
    <property type="protein sequence ID" value="KST67611.1"/>
    <property type="molecule type" value="Genomic_DNA"/>
</dbReference>
<evidence type="ECO:0000256" key="2">
    <source>
        <dbReference type="ARBA" id="ARBA00022598"/>
    </source>
</evidence>
<dbReference type="InterPro" id="IPR027417">
    <property type="entry name" value="P-loop_NTPase"/>
</dbReference>
<feature type="site" description="Increases nucleophilicity of active site Cys" evidence="7">
    <location>
        <position position="516"/>
    </location>
</feature>
<dbReference type="SUPFAM" id="SSF52317">
    <property type="entry name" value="Class I glutamine amidotransferase-like"/>
    <property type="match status" value="1"/>
</dbReference>
<evidence type="ECO:0000259" key="8">
    <source>
        <dbReference type="Pfam" id="PF01656"/>
    </source>
</evidence>
<keyword evidence="3 7" id="KW-0547">Nucleotide-binding</keyword>
<keyword evidence="6 7" id="KW-0315">Glutamine amidotransferase</keyword>
<accession>A0A0V7ZT26</accession>
<dbReference type="GO" id="GO:0042242">
    <property type="term" value="F:cobyrinic acid a,c-diamide synthase activity"/>
    <property type="evidence" value="ECO:0007669"/>
    <property type="project" value="UniProtKB-UniRule"/>
</dbReference>
<evidence type="ECO:0000256" key="4">
    <source>
        <dbReference type="ARBA" id="ARBA00022840"/>
    </source>
</evidence>
<keyword evidence="2 7" id="KW-0436">Ligase</keyword>
<dbReference type="NCBIfam" id="NF002204">
    <property type="entry name" value="PRK01077.1"/>
    <property type="match status" value="1"/>
</dbReference>
<dbReference type="UniPathway" id="UPA00148">
    <property type="reaction ID" value="UER00231"/>
</dbReference>
<evidence type="ECO:0000259" key="9">
    <source>
        <dbReference type="Pfam" id="PF07685"/>
    </source>
</evidence>
<evidence type="ECO:0000313" key="12">
    <source>
        <dbReference type="Proteomes" id="UP000053372"/>
    </source>
</evidence>
<comment type="similarity">
    <text evidence="7">Belongs to the CobB/CbiA family.</text>
</comment>
<dbReference type="PANTHER" id="PTHR43873">
    <property type="entry name" value="COBYRINATE A,C-DIAMIDE SYNTHASE"/>
    <property type="match status" value="1"/>
</dbReference>
<name>A0A0V7ZT26_9CYAN</name>
<dbReference type="AlphaFoldDB" id="A0A0V7ZT26"/>
<feature type="domain" description="CobB/CobQ-like glutamine amidotransferase" evidence="9">
    <location>
        <begin position="330"/>
        <end position="521"/>
    </location>
</feature>
<keyword evidence="5 7" id="KW-0460">Magnesium</keyword>
<feature type="active site" description="Nucleophile" evidence="7">
    <location>
        <position position="413"/>
    </location>
</feature>
<evidence type="ECO:0000313" key="10">
    <source>
        <dbReference type="EMBL" id="KST67611.1"/>
    </source>
</evidence>
<dbReference type="PANTHER" id="PTHR43873:SF1">
    <property type="entry name" value="COBYRINATE A,C-DIAMIDE SYNTHASE"/>
    <property type="match status" value="1"/>
</dbReference>
<dbReference type="Gene3D" id="3.40.50.880">
    <property type="match status" value="1"/>
</dbReference>
<keyword evidence="12" id="KW-1185">Reference proteome</keyword>
<dbReference type="Pfam" id="PF07685">
    <property type="entry name" value="GATase_3"/>
    <property type="match status" value="1"/>
</dbReference>
<dbReference type="EMBL" id="LMTZ01000013">
    <property type="protein sequence ID" value="KST69753.1"/>
    <property type="molecule type" value="Genomic_DNA"/>
</dbReference>
<dbReference type="InterPro" id="IPR002586">
    <property type="entry name" value="CobQ/CobB/MinD/ParA_Nub-bd_dom"/>
</dbReference>
<dbReference type="InterPro" id="IPR029062">
    <property type="entry name" value="Class_I_gatase-like"/>
</dbReference>
<comment type="pathway">
    <text evidence="7">Cofactor biosynthesis; adenosylcobalamin biosynthesis; cob(II)yrinate a,c-diamide from sirohydrochlorin (anaerobic route): step 10/10.</text>
</comment>